<keyword evidence="6" id="KW-1185">Reference proteome</keyword>
<dbReference type="Pfam" id="PF03450">
    <property type="entry name" value="CO_deh_flav_C"/>
    <property type="match status" value="1"/>
</dbReference>
<sequence length="293" mass="31397">MGVTMDFLRPSSWADALAIKADRPDAVPIQGGTDMMVELNFDKGRPNALLDLNPCRELFDHKEIDGRIRIGSGVPYVKIINRLGKQLPGLAQASRTVGSPQIRNRGTVGGNLGGASPAGDAHPALLAGDAVVEVESAARGTRMIPIDDFYIWVRKTALEPDELIRAIWLPPAEGPQYFSKVGTRNAMVIAVCSFAIALYPGSGTVRTGIGSSGPTPLRAGSAEEFLATQLPWQQATPLTEGVLREFGALVAAAAKPIDDVRGTADYRKHALSVLARRTLGWAWTDYLTERKAA</sequence>
<keyword evidence="3" id="KW-0560">Oxidoreductase</keyword>
<gene>
    <name evidence="5" type="ORF">O3I_016185</name>
</gene>
<keyword evidence="2" id="KW-0274">FAD</keyword>
<dbReference type="HOGENOM" id="CLU_058050_0_0_11"/>
<dbReference type="InterPro" id="IPR002346">
    <property type="entry name" value="Mopterin_DH_FAD-bd"/>
</dbReference>
<dbReference type="PROSITE" id="PS51387">
    <property type="entry name" value="FAD_PCMH"/>
    <property type="match status" value="1"/>
</dbReference>
<evidence type="ECO:0000256" key="1">
    <source>
        <dbReference type="ARBA" id="ARBA00022630"/>
    </source>
</evidence>
<protein>
    <submittedName>
        <fullName evidence="5">Xanthine dehydrogenase, FAD-binding protein</fullName>
    </submittedName>
</protein>
<dbReference type="STRING" id="1133849.O3I_016185"/>
<dbReference type="InterPro" id="IPR051312">
    <property type="entry name" value="Diverse_Substr_Oxidored"/>
</dbReference>
<dbReference type="InterPro" id="IPR016166">
    <property type="entry name" value="FAD-bd_PCMH"/>
</dbReference>
<dbReference type="PANTHER" id="PTHR42659">
    <property type="entry name" value="XANTHINE DEHYDROGENASE SUBUNIT C-RELATED"/>
    <property type="match status" value="1"/>
</dbReference>
<dbReference type="Proteomes" id="UP000006304">
    <property type="component" value="Chromosome"/>
</dbReference>
<organism evidence="5 6">
    <name type="scientific">Nocardia brasiliensis (strain ATCC 700358 / HUJEG-1)</name>
    <dbReference type="NCBI Taxonomy" id="1133849"/>
    <lineage>
        <taxon>Bacteria</taxon>
        <taxon>Bacillati</taxon>
        <taxon>Actinomycetota</taxon>
        <taxon>Actinomycetes</taxon>
        <taxon>Mycobacteriales</taxon>
        <taxon>Nocardiaceae</taxon>
        <taxon>Nocardia</taxon>
    </lineage>
</organism>
<feature type="domain" description="FAD-binding PCMH-type" evidence="4">
    <location>
        <begin position="1"/>
        <end position="174"/>
    </location>
</feature>
<accession>K0ENK1</accession>
<evidence type="ECO:0000259" key="4">
    <source>
        <dbReference type="PROSITE" id="PS51387"/>
    </source>
</evidence>
<dbReference type="EMBL" id="CP003876">
    <property type="protein sequence ID" value="AFU01198.1"/>
    <property type="molecule type" value="Genomic_DNA"/>
</dbReference>
<dbReference type="GO" id="GO:0071949">
    <property type="term" value="F:FAD binding"/>
    <property type="evidence" value="ECO:0007669"/>
    <property type="project" value="InterPro"/>
</dbReference>
<dbReference type="Pfam" id="PF00941">
    <property type="entry name" value="FAD_binding_5"/>
    <property type="match status" value="1"/>
</dbReference>
<dbReference type="Gene3D" id="3.30.43.10">
    <property type="entry name" value="Uridine Diphospho-n-acetylenolpyruvylglucosamine Reductase, domain 2"/>
    <property type="match status" value="1"/>
</dbReference>
<evidence type="ECO:0000313" key="6">
    <source>
        <dbReference type="Proteomes" id="UP000006304"/>
    </source>
</evidence>
<dbReference type="InterPro" id="IPR016169">
    <property type="entry name" value="FAD-bd_PCMH_sub2"/>
</dbReference>
<keyword evidence="1" id="KW-0285">Flavoprotein</keyword>
<proteinExistence type="predicted"/>
<name>K0ENK1_NOCB7</name>
<dbReference type="Gene3D" id="3.30.465.10">
    <property type="match status" value="1"/>
</dbReference>
<dbReference type="SUPFAM" id="SSF56176">
    <property type="entry name" value="FAD-binding/transporter-associated domain-like"/>
    <property type="match status" value="1"/>
</dbReference>
<reference evidence="5 6" key="1">
    <citation type="journal article" date="2012" name="J. Bacteriol.">
        <title>Complete genome sequence of Nocardia brasiliensis HUJEG-1.</title>
        <authorList>
            <person name="Vera-Cabrera L."/>
            <person name="Ortiz-Lopez R."/>
            <person name="Elizondo-Gonzalez R."/>
            <person name="Perez-Maya A.A."/>
            <person name="Ocampo-Candiani J."/>
        </authorList>
    </citation>
    <scope>NUCLEOTIDE SEQUENCE [LARGE SCALE GENOMIC DNA]</scope>
    <source>
        <strain evidence="6">ATCC 700358</strain>
    </source>
</reference>
<dbReference type="SUPFAM" id="SSF55447">
    <property type="entry name" value="CO dehydrogenase flavoprotein C-terminal domain-like"/>
    <property type="match status" value="1"/>
</dbReference>
<dbReference type="PANTHER" id="PTHR42659:SF2">
    <property type="entry name" value="XANTHINE DEHYDROGENASE SUBUNIT C-RELATED"/>
    <property type="match status" value="1"/>
</dbReference>
<evidence type="ECO:0000256" key="3">
    <source>
        <dbReference type="ARBA" id="ARBA00023002"/>
    </source>
</evidence>
<evidence type="ECO:0000256" key="2">
    <source>
        <dbReference type="ARBA" id="ARBA00022827"/>
    </source>
</evidence>
<dbReference type="GO" id="GO:0016491">
    <property type="term" value="F:oxidoreductase activity"/>
    <property type="evidence" value="ECO:0007669"/>
    <property type="project" value="UniProtKB-KW"/>
</dbReference>
<dbReference type="KEGG" id="nbr:O3I_016185"/>
<dbReference type="SMART" id="SM01092">
    <property type="entry name" value="CO_deh_flav_C"/>
    <property type="match status" value="1"/>
</dbReference>
<dbReference type="AlphaFoldDB" id="K0ENK1"/>
<dbReference type="InterPro" id="IPR016167">
    <property type="entry name" value="FAD-bd_PCMH_sub1"/>
</dbReference>
<dbReference type="InterPro" id="IPR005107">
    <property type="entry name" value="CO_DH_flav_C"/>
</dbReference>
<dbReference type="InterPro" id="IPR036318">
    <property type="entry name" value="FAD-bd_PCMH-like_sf"/>
</dbReference>
<dbReference type="InterPro" id="IPR036683">
    <property type="entry name" value="CO_DH_flav_C_dom_sf"/>
</dbReference>
<dbReference type="eggNOG" id="COG1319">
    <property type="taxonomic scope" value="Bacteria"/>
</dbReference>
<evidence type="ECO:0000313" key="5">
    <source>
        <dbReference type="EMBL" id="AFU01198.1"/>
    </source>
</evidence>
<dbReference type="Gene3D" id="3.30.390.50">
    <property type="entry name" value="CO dehydrogenase flavoprotein, C-terminal domain"/>
    <property type="match status" value="1"/>
</dbReference>